<evidence type="ECO:0000313" key="2">
    <source>
        <dbReference type="EMBL" id="CCC49988.1"/>
    </source>
</evidence>
<proteinExistence type="predicted"/>
<dbReference type="EMBL" id="HE573024">
    <property type="protein sequence ID" value="CCC49988.1"/>
    <property type="molecule type" value="Genomic_DNA"/>
</dbReference>
<dbReference type="AlphaFoldDB" id="G0U1N1"/>
<feature type="non-terminal residue" evidence="2">
    <location>
        <position position="1"/>
    </location>
</feature>
<feature type="region of interest" description="Disordered" evidence="1">
    <location>
        <begin position="455"/>
        <end position="475"/>
    </location>
</feature>
<protein>
    <submittedName>
        <fullName evidence="2">Uncharacterized protein</fullName>
    </submittedName>
</protein>
<accession>G0U1N1</accession>
<feature type="compositionally biased region" description="Basic and acidic residues" evidence="1">
    <location>
        <begin position="38"/>
        <end position="66"/>
    </location>
</feature>
<reference evidence="2" key="1">
    <citation type="journal article" date="2012" name="Proc. Natl. Acad. Sci. U.S.A.">
        <title>Antigenic diversity is generated by distinct evolutionary mechanisms in African trypanosome species.</title>
        <authorList>
            <person name="Jackson A.P."/>
            <person name="Berry A."/>
            <person name="Aslett M."/>
            <person name="Allison H.C."/>
            <person name="Burton P."/>
            <person name="Vavrova-Anderson J."/>
            <person name="Brown R."/>
            <person name="Browne H."/>
            <person name="Corton N."/>
            <person name="Hauser H."/>
            <person name="Gamble J."/>
            <person name="Gilderthorp R."/>
            <person name="Marcello L."/>
            <person name="McQuillan J."/>
            <person name="Otto T.D."/>
            <person name="Quail M.A."/>
            <person name="Sanders M.J."/>
            <person name="van Tonder A."/>
            <person name="Ginger M.L."/>
            <person name="Field M.C."/>
            <person name="Barry J.D."/>
            <person name="Hertz-Fowler C."/>
            <person name="Berriman M."/>
        </authorList>
    </citation>
    <scope>NUCLEOTIDE SEQUENCE</scope>
    <source>
        <strain evidence="2">Y486</strain>
    </source>
</reference>
<name>G0U1N1_TRYVY</name>
<organism evidence="2">
    <name type="scientific">Trypanosoma vivax (strain Y486)</name>
    <dbReference type="NCBI Taxonomy" id="1055687"/>
    <lineage>
        <taxon>Eukaryota</taxon>
        <taxon>Discoba</taxon>
        <taxon>Euglenozoa</taxon>
        <taxon>Kinetoplastea</taxon>
        <taxon>Metakinetoplastina</taxon>
        <taxon>Trypanosomatida</taxon>
        <taxon>Trypanosomatidae</taxon>
        <taxon>Trypanosoma</taxon>
        <taxon>Duttonella</taxon>
    </lineage>
</organism>
<feature type="region of interest" description="Disordered" evidence="1">
    <location>
        <begin position="38"/>
        <end position="77"/>
    </location>
</feature>
<feature type="region of interest" description="Disordered" evidence="1">
    <location>
        <begin position="386"/>
        <end position="406"/>
    </location>
</feature>
<feature type="compositionally biased region" description="Polar residues" evidence="1">
    <location>
        <begin position="386"/>
        <end position="399"/>
    </location>
</feature>
<sequence length="555" mass="60872">TSVIRRHLAARGMTKALSAFDREQEQLGCLCTSQAGRGDDNKAMGADEHAQEERMSSERTPYEKDGFTLPDANTSEENKSPALVYCSHIQRLREAILHGDTLSALQRILASNLLSPDMMEKLSDAVPGANSLSPEFYGLLFFAQRRDILFLLRMTHLVEFTFGIMEQNLGSLLAHTGSGKHGGGDSSTAIYSGEPVATAAQLMELALSTVIGPMEEVSVALRHHFNQSMLCGCEDEKMIFGAHENHSTGERGSLLRDELAAHLFFNGHGTSWACPEAPVALLVRRGVPSFPAPKYRKLQRMVQTLASLLSHQRAVCMRVASEGVDSLKRSSLEEWTGLVYDARSACRSRCWCLLQHAIEDFNGAVEYRLTTWLNWREQCLRGDENGASSRQFGTSSNTPRGKANEGTALGKEVVHSFPSLRAMWRHVHASAALEPLFNIVSVAFSDRLSRSAMSELETGGPAEGGSTPSFRKGPRRCPLAACGSKASVEETARERSCPAMSGVCCESSSNVNNNIDNVSIITSKGEERREGMLCYADDIRLSFLYMKSIYKAVFA</sequence>
<dbReference type="VEuPathDB" id="TriTrypDB:TvY486_0805950"/>
<gene>
    <name evidence="2" type="ORF">TVY486_0805950</name>
</gene>
<evidence type="ECO:0000256" key="1">
    <source>
        <dbReference type="SAM" id="MobiDB-lite"/>
    </source>
</evidence>